<comment type="caution">
    <text evidence="2">The sequence shown here is derived from an EMBL/GenBank/DDBJ whole genome shotgun (WGS) entry which is preliminary data.</text>
</comment>
<dbReference type="PANTHER" id="PTHR28549:SF2">
    <property type="entry name" value="EXPRESSED PROTEIN"/>
    <property type="match status" value="1"/>
</dbReference>
<dbReference type="EMBL" id="MU825423">
    <property type="protein sequence ID" value="KAJ7389921.1"/>
    <property type="molecule type" value="Genomic_DNA"/>
</dbReference>
<keyword evidence="1" id="KW-0472">Membrane</keyword>
<dbReference type="PANTHER" id="PTHR28549">
    <property type="entry name" value="GLYCOPROTEIN INTEGRAL MEMBRANE PROTEIN 1"/>
    <property type="match status" value="1"/>
</dbReference>
<keyword evidence="1" id="KW-1133">Transmembrane helix</keyword>
<evidence type="ECO:0000313" key="3">
    <source>
        <dbReference type="Proteomes" id="UP001163046"/>
    </source>
</evidence>
<name>A0A9X0D810_9CNID</name>
<dbReference type="OrthoDB" id="5969037at2759"/>
<dbReference type="AlphaFoldDB" id="A0A9X0D810"/>
<keyword evidence="1" id="KW-0812">Transmembrane</keyword>
<gene>
    <name evidence="2" type="ORF">OS493_028384</name>
</gene>
<sequence>MESTREEKEREPGIEVVFWPQAVRLPSRWNTYPSGNVELLFSIESVPSVITEYRSTENMNSIFVCFLLLSVVYGSQVSLKDTTKDGSTQVNVTETDRENMETVNIRVSVIDGMVHVNNSKAIHQAVTTFHFYAEIDEIGKNREVLQHMTKVPIVIRVLVLESQQTTNQGVFKVLRVQEEIVEVNHQVVRQIKVTQLVMKLDSANNELIAKREITTIELKQSDIHNMSKEKDNHKYPEALNVLTAYFTFQVVACLTPPYSDKTPLKPAQLPDHPYQADTSKHGFCSKFYKLPFAARMAVFSVVALIGFGTAACCFWVFCCKPPAAGKKIDLKDFEDKFAYDGEFEAPALESKIPIEEQKLVIDA</sequence>
<reference evidence="2" key="1">
    <citation type="submission" date="2023-01" db="EMBL/GenBank/DDBJ databases">
        <title>Genome assembly of the deep-sea coral Lophelia pertusa.</title>
        <authorList>
            <person name="Herrera S."/>
            <person name="Cordes E."/>
        </authorList>
    </citation>
    <scope>NUCLEOTIDE SEQUENCE</scope>
    <source>
        <strain evidence="2">USNM1676648</strain>
        <tissue evidence="2">Polyp</tissue>
    </source>
</reference>
<evidence type="ECO:0000313" key="2">
    <source>
        <dbReference type="EMBL" id="KAJ7389921.1"/>
    </source>
</evidence>
<evidence type="ECO:0000256" key="1">
    <source>
        <dbReference type="SAM" id="Phobius"/>
    </source>
</evidence>
<accession>A0A9X0D810</accession>
<organism evidence="2 3">
    <name type="scientific">Desmophyllum pertusum</name>
    <dbReference type="NCBI Taxonomy" id="174260"/>
    <lineage>
        <taxon>Eukaryota</taxon>
        <taxon>Metazoa</taxon>
        <taxon>Cnidaria</taxon>
        <taxon>Anthozoa</taxon>
        <taxon>Hexacorallia</taxon>
        <taxon>Scleractinia</taxon>
        <taxon>Caryophylliina</taxon>
        <taxon>Caryophylliidae</taxon>
        <taxon>Desmophyllum</taxon>
    </lineage>
</organism>
<keyword evidence="3" id="KW-1185">Reference proteome</keyword>
<dbReference type="InterPro" id="IPR042319">
    <property type="entry name" value="GINM1"/>
</dbReference>
<proteinExistence type="predicted"/>
<protein>
    <submittedName>
        <fullName evidence="2">Uncharacterized protein</fullName>
    </submittedName>
</protein>
<feature type="transmembrane region" description="Helical" evidence="1">
    <location>
        <begin position="296"/>
        <end position="317"/>
    </location>
</feature>
<dbReference type="Proteomes" id="UP001163046">
    <property type="component" value="Unassembled WGS sequence"/>
</dbReference>